<dbReference type="InterPro" id="IPR001190">
    <property type="entry name" value="SRCR"/>
</dbReference>
<dbReference type="GO" id="GO:0005615">
    <property type="term" value="C:extracellular space"/>
    <property type="evidence" value="ECO:0007669"/>
    <property type="project" value="TreeGrafter"/>
</dbReference>
<dbReference type="Pfam" id="PF00089">
    <property type="entry name" value="Trypsin"/>
    <property type="match status" value="1"/>
</dbReference>
<evidence type="ECO:0000256" key="3">
    <source>
        <dbReference type="ARBA" id="ARBA00022670"/>
    </source>
</evidence>
<dbReference type="SUPFAM" id="SSF50494">
    <property type="entry name" value="Trypsin-like serine proteases"/>
    <property type="match status" value="1"/>
</dbReference>
<protein>
    <recommendedName>
        <fullName evidence="19">Complement factor I</fullName>
    </recommendedName>
</protein>
<dbReference type="InterPro" id="IPR048722">
    <property type="entry name" value="CFAI_FIMAC_N"/>
</dbReference>
<keyword evidence="6 13" id="KW-0378">Hydrolase</keyword>
<dbReference type="PANTHER" id="PTHR24264:SF83">
    <property type="entry name" value="COMPLEMENT FACTOR I"/>
    <property type="match status" value="1"/>
</dbReference>
<dbReference type="PROSITE" id="PS50240">
    <property type="entry name" value="TRYPSIN_DOM"/>
    <property type="match status" value="1"/>
</dbReference>
<evidence type="ECO:0000256" key="10">
    <source>
        <dbReference type="ARBA" id="ARBA00023180"/>
    </source>
</evidence>
<dbReference type="InterPro" id="IPR048719">
    <property type="entry name" value="CFAI_KAZAL"/>
</dbReference>
<dbReference type="PANTHER" id="PTHR24264">
    <property type="entry name" value="TRYPSIN-RELATED"/>
    <property type="match status" value="1"/>
</dbReference>
<dbReference type="Pfam" id="PF00530">
    <property type="entry name" value="SRCR"/>
    <property type="match status" value="1"/>
</dbReference>
<keyword evidence="7 13" id="KW-0720">Serine protease</keyword>
<evidence type="ECO:0000256" key="2">
    <source>
        <dbReference type="ARBA" id="ARBA00022525"/>
    </source>
</evidence>
<evidence type="ECO:0000256" key="7">
    <source>
        <dbReference type="ARBA" id="ARBA00022825"/>
    </source>
</evidence>
<feature type="domain" description="SRCR" evidence="16">
    <location>
        <begin position="331"/>
        <end position="434"/>
    </location>
</feature>
<feature type="disulfide bond" evidence="11">
    <location>
        <begin position="447"/>
        <end position="465"/>
    </location>
</feature>
<dbReference type="InterPro" id="IPR036055">
    <property type="entry name" value="LDL_receptor-like_sf"/>
</dbReference>
<feature type="region of interest" description="Disordered" evidence="14">
    <location>
        <begin position="204"/>
        <end position="234"/>
    </location>
</feature>
<keyword evidence="8" id="KW-0391">Immunity</keyword>
<keyword evidence="18" id="KW-1185">Reference proteome</keyword>
<keyword evidence="9 12" id="KW-1015">Disulfide bond</keyword>
<gene>
    <name evidence="17" type="ORF">NDU88_005283</name>
</gene>
<feature type="disulfide bond" evidence="11">
    <location>
        <begin position="496"/>
        <end position="511"/>
    </location>
</feature>
<dbReference type="Pfam" id="PF21286">
    <property type="entry name" value="CFAI_FIMAC_N"/>
    <property type="match status" value="1"/>
</dbReference>
<keyword evidence="2" id="KW-0964">Secreted</keyword>
<dbReference type="InterPro" id="IPR003884">
    <property type="entry name" value="FacI_MAC"/>
</dbReference>
<reference evidence="17" key="1">
    <citation type="journal article" date="2022" name="bioRxiv">
        <title>Sequencing and chromosome-scale assembly of the giantPleurodeles waltlgenome.</title>
        <authorList>
            <person name="Brown T."/>
            <person name="Elewa A."/>
            <person name="Iarovenko S."/>
            <person name="Subramanian E."/>
            <person name="Araus A.J."/>
            <person name="Petzold A."/>
            <person name="Susuki M."/>
            <person name="Suzuki K.-i.T."/>
            <person name="Hayashi T."/>
            <person name="Toyoda A."/>
            <person name="Oliveira C."/>
            <person name="Osipova E."/>
            <person name="Leigh N.D."/>
            <person name="Simon A."/>
            <person name="Yun M.H."/>
        </authorList>
    </citation>
    <scope>NUCLEOTIDE SEQUENCE</scope>
    <source>
        <strain evidence="17">20211129_DDA</strain>
        <tissue evidence="17">Liver</tissue>
    </source>
</reference>
<dbReference type="InterPro" id="IPR001314">
    <property type="entry name" value="Peptidase_S1A"/>
</dbReference>
<dbReference type="InterPro" id="IPR033116">
    <property type="entry name" value="TRYPSIN_SER"/>
</dbReference>
<feature type="disulfide bond" evidence="12">
    <location>
        <begin position="404"/>
        <end position="414"/>
    </location>
</feature>
<evidence type="ECO:0000256" key="4">
    <source>
        <dbReference type="ARBA" id="ARBA00022729"/>
    </source>
</evidence>
<keyword evidence="4" id="KW-0732">Signal</keyword>
<feature type="disulfide bond" evidence="12">
    <location>
        <begin position="372"/>
        <end position="433"/>
    </location>
</feature>
<dbReference type="InterPro" id="IPR043504">
    <property type="entry name" value="Peptidase_S1_PA_chymotrypsin"/>
</dbReference>
<evidence type="ECO:0000313" key="17">
    <source>
        <dbReference type="EMBL" id="KAJ1217691.1"/>
    </source>
</evidence>
<keyword evidence="5" id="KW-0677">Repeat</keyword>
<comment type="caution">
    <text evidence="12">Lacks conserved residue(s) required for the propagation of feature annotation.</text>
</comment>
<dbReference type="CDD" id="cd00190">
    <property type="entry name" value="Tryp_SPc"/>
    <property type="match status" value="1"/>
</dbReference>
<evidence type="ECO:0000256" key="11">
    <source>
        <dbReference type="PROSITE-ProRule" id="PRU00124"/>
    </source>
</evidence>
<dbReference type="PROSITE" id="PS50068">
    <property type="entry name" value="LDLRA_2"/>
    <property type="match status" value="2"/>
</dbReference>
<sequence length="802" mass="88462">MLAAFVLGSACSWEPPGGAGHFTGACCLRAGRCVFLKASVRDGALPRCLLPSRWAACVLGSLREGWGTSPVLAALALSSACFCLAVAGTFTAAARRLLLPPRRVTGEAESFGGVPPSVLCRSWHTTSSSTCRGGPPFLQTGSRFLLQVAKLCGAVRPFCLPDGVPGRAFTMKALQLLCVLLGLSLGVRALAVTTIGNNETAEVKESHQQHDTEVEGDEEDINTRSKAKQAAGKEQGPTINLKRLDKECLLKNFTQASCLKVFCLPWERCVDGKCLCKLPYQCPKNATSQVCTTSGRAFRSYCQQKSYECQNTNERFSVAAGDCKNAGKFSISLKNEDESASNSIVQVYLPKNEHAQFICKKEWTTQEANAVCRQLGFNKGAYPPVAKSFSAEPMSDLSCLQVRCRGHETSLAECVITDGLKKDSTENPVAVQCYTDTRECKQNEFQCVNKKCIPLKRICNGINDCGDLSDELCCKECSENAFHCHSDTCIHKRYLCNKEFDCINGEDEVDCSDPEEVKSKDNGTPARLNMDDERKMIRSSLPTLTCGKEFHRGRRVKRIIGGDKAIKDQFPWQVAIKDGESVNCGGIYIGGCWVLTAAHCVSSSRPQQYLVMVGLLDRSDYDKDVDAFPVVEVRVHEQYNPSTYQNDIALLLVKNIYNEDKCIGADNVVMPACLPWSEYQFRARDTCKVSGWGRSDGFVKVFYLKWGNIHLMANCSDIYKERYFENMECAGTYDGSIDSCKGDSGGPLVCVDKHNVAYLWGIVSWGENCGEAGYPGVYTKVAKYFEWISRHVGRQFISRYNV</sequence>
<dbReference type="SMART" id="SM00057">
    <property type="entry name" value="FIMAC"/>
    <property type="match status" value="1"/>
</dbReference>
<feature type="disulfide bond" evidence="11">
    <location>
        <begin position="484"/>
        <end position="502"/>
    </location>
</feature>
<evidence type="ECO:0000259" key="16">
    <source>
        <dbReference type="PROSITE" id="PS50287"/>
    </source>
</evidence>
<dbReference type="GO" id="GO:0002376">
    <property type="term" value="P:immune system process"/>
    <property type="evidence" value="ECO:0007669"/>
    <property type="project" value="UniProtKB-KW"/>
</dbReference>
<evidence type="ECO:0000256" key="12">
    <source>
        <dbReference type="PROSITE-ProRule" id="PRU00196"/>
    </source>
</evidence>
<dbReference type="Gene3D" id="3.10.250.10">
    <property type="entry name" value="SRCR-like domain"/>
    <property type="match status" value="1"/>
</dbReference>
<comment type="subcellular location">
    <subcellularLocation>
        <location evidence="1">Secreted</location>
    </subcellularLocation>
</comment>
<dbReference type="InterPro" id="IPR023415">
    <property type="entry name" value="LDLR_class-A_CS"/>
</dbReference>
<dbReference type="PRINTS" id="PR00722">
    <property type="entry name" value="CHYMOTRYPSIN"/>
</dbReference>
<dbReference type="CDD" id="cd00112">
    <property type="entry name" value="LDLa"/>
    <property type="match status" value="2"/>
</dbReference>
<dbReference type="PROSITE" id="PS00135">
    <property type="entry name" value="TRYPSIN_SER"/>
    <property type="match status" value="1"/>
</dbReference>
<accession>A0AAV7WXT6</accession>
<dbReference type="InterPro" id="IPR036772">
    <property type="entry name" value="SRCR-like_dom_sf"/>
</dbReference>
<dbReference type="InterPro" id="IPR018114">
    <property type="entry name" value="TRYPSIN_HIS"/>
</dbReference>
<dbReference type="Pfam" id="PF00057">
    <property type="entry name" value="Ldl_recept_a"/>
    <property type="match status" value="2"/>
</dbReference>
<feature type="disulfide bond" evidence="11">
    <location>
        <begin position="459"/>
        <end position="474"/>
    </location>
</feature>
<evidence type="ECO:0000256" key="6">
    <source>
        <dbReference type="ARBA" id="ARBA00022801"/>
    </source>
</evidence>
<dbReference type="Gene3D" id="2.40.10.10">
    <property type="entry name" value="Trypsin-like serine proteases"/>
    <property type="match status" value="1"/>
</dbReference>
<keyword evidence="3 13" id="KW-0645">Protease</keyword>
<evidence type="ECO:0008006" key="19">
    <source>
        <dbReference type="Google" id="ProtNLM"/>
    </source>
</evidence>
<comment type="caution">
    <text evidence="17">The sequence shown here is derived from an EMBL/GenBank/DDBJ whole genome shotgun (WGS) entry which is preliminary data.</text>
</comment>
<dbReference type="GO" id="GO:0006508">
    <property type="term" value="P:proteolysis"/>
    <property type="evidence" value="ECO:0007669"/>
    <property type="project" value="UniProtKB-KW"/>
</dbReference>
<dbReference type="SMART" id="SM00020">
    <property type="entry name" value="Tryp_SPc"/>
    <property type="match status" value="1"/>
</dbReference>
<feature type="compositionally biased region" description="Basic and acidic residues" evidence="14">
    <location>
        <begin position="204"/>
        <end position="213"/>
    </location>
</feature>
<dbReference type="Gene3D" id="4.10.400.10">
    <property type="entry name" value="Low-density Lipoprotein Receptor"/>
    <property type="match status" value="2"/>
</dbReference>
<dbReference type="PROSITE" id="PS50287">
    <property type="entry name" value="SRCR_2"/>
    <property type="match status" value="1"/>
</dbReference>
<dbReference type="InterPro" id="IPR009003">
    <property type="entry name" value="Peptidase_S1_PA"/>
</dbReference>
<feature type="domain" description="Peptidase S1" evidence="15">
    <location>
        <begin position="559"/>
        <end position="793"/>
    </location>
</feature>
<dbReference type="AlphaFoldDB" id="A0AAV7WXT6"/>
<feature type="disulfide bond" evidence="11">
    <location>
        <begin position="477"/>
        <end position="489"/>
    </location>
</feature>
<dbReference type="Proteomes" id="UP001066276">
    <property type="component" value="Chromosome 1_1"/>
</dbReference>
<keyword evidence="10" id="KW-0325">Glycoprotein</keyword>
<organism evidence="17 18">
    <name type="scientific">Pleurodeles waltl</name>
    <name type="common">Iberian ribbed newt</name>
    <dbReference type="NCBI Taxonomy" id="8319"/>
    <lineage>
        <taxon>Eukaryota</taxon>
        <taxon>Metazoa</taxon>
        <taxon>Chordata</taxon>
        <taxon>Craniata</taxon>
        <taxon>Vertebrata</taxon>
        <taxon>Euteleostomi</taxon>
        <taxon>Amphibia</taxon>
        <taxon>Batrachia</taxon>
        <taxon>Caudata</taxon>
        <taxon>Salamandroidea</taxon>
        <taxon>Salamandridae</taxon>
        <taxon>Pleurodelinae</taxon>
        <taxon>Pleurodeles</taxon>
    </lineage>
</organism>
<evidence type="ECO:0000256" key="1">
    <source>
        <dbReference type="ARBA" id="ARBA00004613"/>
    </source>
</evidence>
<dbReference type="Gene3D" id="3.30.60.30">
    <property type="match status" value="1"/>
</dbReference>
<evidence type="ECO:0000256" key="9">
    <source>
        <dbReference type="ARBA" id="ARBA00023157"/>
    </source>
</evidence>
<evidence type="ECO:0000256" key="14">
    <source>
        <dbReference type="SAM" id="MobiDB-lite"/>
    </source>
</evidence>
<evidence type="ECO:0000256" key="13">
    <source>
        <dbReference type="RuleBase" id="RU363034"/>
    </source>
</evidence>
<dbReference type="PROSITE" id="PS00134">
    <property type="entry name" value="TRYPSIN_HIS"/>
    <property type="match status" value="1"/>
</dbReference>
<dbReference type="GO" id="GO:0004252">
    <property type="term" value="F:serine-type endopeptidase activity"/>
    <property type="evidence" value="ECO:0007669"/>
    <property type="project" value="InterPro"/>
</dbReference>
<dbReference type="GO" id="GO:0016020">
    <property type="term" value="C:membrane"/>
    <property type="evidence" value="ECO:0007669"/>
    <property type="project" value="InterPro"/>
</dbReference>
<dbReference type="SMART" id="SM00202">
    <property type="entry name" value="SR"/>
    <property type="match status" value="1"/>
</dbReference>
<dbReference type="Pfam" id="PF21287">
    <property type="entry name" value="Kazal_CFAI"/>
    <property type="match status" value="1"/>
</dbReference>
<dbReference type="PROSITE" id="PS01209">
    <property type="entry name" value="LDLRA_1"/>
    <property type="match status" value="2"/>
</dbReference>
<proteinExistence type="predicted"/>
<dbReference type="InterPro" id="IPR002172">
    <property type="entry name" value="LDrepeatLR_classA_rpt"/>
</dbReference>
<dbReference type="SMART" id="SM00192">
    <property type="entry name" value="LDLa"/>
    <property type="match status" value="2"/>
</dbReference>
<dbReference type="EMBL" id="JANPWB010000001">
    <property type="protein sequence ID" value="KAJ1217691.1"/>
    <property type="molecule type" value="Genomic_DNA"/>
</dbReference>
<evidence type="ECO:0000256" key="5">
    <source>
        <dbReference type="ARBA" id="ARBA00022737"/>
    </source>
</evidence>
<evidence type="ECO:0000313" key="18">
    <source>
        <dbReference type="Proteomes" id="UP001066276"/>
    </source>
</evidence>
<dbReference type="InterPro" id="IPR050127">
    <property type="entry name" value="Serine_Proteases_S1"/>
</dbReference>
<name>A0AAV7WXT6_PLEWA</name>
<evidence type="ECO:0000256" key="8">
    <source>
        <dbReference type="ARBA" id="ARBA00022859"/>
    </source>
</evidence>
<dbReference type="SUPFAM" id="SSF57424">
    <property type="entry name" value="LDL receptor-like module"/>
    <property type="match status" value="2"/>
</dbReference>
<dbReference type="SUPFAM" id="SSF56487">
    <property type="entry name" value="SRCR-like"/>
    <property type="match status" value="1"/>
</dbReference>
<feature type="disulfide bond" evidence="11">
    <location>
        <begin position="440"/>
        <end position="452"/>
    </location>
</feature>
<dbReference type="FunFam" id="2.40.10.10:FF:000120">
    <property type="entry name" value="Putative serine protease"/>
    <property type="match status" value="1"/>
</dbReference>
<evidence type="ECO:0000259" key="15">
    <source>
        <dbReference type="PROSITE" id="PS50240"/>
    </source>
</evidence>
<dbReference type="InterPro" id="IPR001254">
    <property type="entry name" value="Trypsin_dom"/>
</dbReference>